<reference evidence="3 4" key="1">
    <citation type="submission" date="2024-04" db="EMBL/GenBank/DDBJ databases">
        <title>Tritrichomonas musculus Genome.</title>
        <authorList>
            <person name="Alves-Ferreira E."/>
            <person name="Grigg M."/>
            <person name="Lorenzi H."/>
            <person name="Galac M."/>
        </authorList>
    </citation>
    <scope>NUCLEOTIDE SEQUENCE [LARGE SCALE GENOMIC DNA]</scope>
    <source>
        <strain evidence="3 4">EAF2021</strain>
    </source>
</reference>
<dbReference type="EMBL" id="JAPFFF010000007">
    <property type="protein sequence ID" value="KAK8885978.1"/>
    <property type="molecule type" value="Genomic_DNA"/>
</dbReference>
<sequence>MISASNTPQFLAAVLCSLLVLLQSALQRNQNGNDSSSIENSAASEKETRGRIEMFRRIFATSLPLLDM</sequence>
<evidence type="ECO:0000256" key="1">
    <source>
        <dbReference type="SAM" id="MobiDB-lite"/>
    </source>
</evidence>
<accession>A0ABR2K581</accession>
<organism evidence="3 4">
    <name type="scientific">Tritrichomonas musculus</name>
    <dbReference type="NCBI Taxonomy" id="1915356"/>
    <lineage>
        <taxon>Eukaryota</taxon>
        <taxon>Metamonada</taxon>
        <taxon>Parabasalia</taxon>
        <taxon>Tritrichomonadida</taxon>
        <taxon>Tritrichomonadidae</taxon>
        <taxon>Tritrichomonas</taxon>
    </lineage>
</organism>
<gene>
    <name evidence="3" type="ORF">M9Y10_041437</name>
</gene>
<feature type="compositionally biased region" description="Polar residues" evidence="1">
    <location>
        <begin position="29"/>
        <end position="43"/>
    </location>
</feature>
<evidence type="ECO:0000313" key="4">
    <source>
        <dbReference type="Proteomes" id="UP001470230"/>
    </source>
</evidence>
<feature type="region of interest" description="Disordered" evidence="1">
    <location>
        <begin position="29"/>
        <end position="48"/>
    </location>
</feature>
<name>A0ABR2K581_9EUKA</name>
<dbReference type="Proteomes" id="UP001470230">
    <property type="component" value="Unassembled WGS sequence"/>
</dbReference>
<evidence type="ECO:0000256" key="2">
    <source>
        <dbReference type="SAM" id="SignalP"/>
    </source>
</evidence>
<evidence type="ECO:0008006" key="5">
    <source>
        <dbReference type="Google" id="ProtNLM"/>
    </source>
</evidence>
<keyword evidence="2" id="KW-0732">Signal</keyword>
<protein>
    <recommendedName>
        <fullName evidence="5">Secreted protein</fullName>
    </recommendedName>
</protein>
<feature type="signal peptide" evidence="2">
    <location>
        <begin position="1"/>
        <end position="27"/>
    </location>
</feature>
<comment type="caution">
    <text evidence="3">The sequence shown here is derived from an EMBL/GenBank/DDBJ whole genome shotgun (WGS) entry which is preliminary data.</text>
</comment>
<keyword evidence="4" id="KW-1185">Reference proteome</keyword>
<evidence type="ECO:0000313" key="3">
    <source>
        <dbReference type="EMBL" id="KAK8885978.1"/>
    </source>
</evidence>
<proteinExistence type="predicted"/>
<feature type="chain" id="PRO_5045674360" description="Secreted protein" evidence="2">
    <location>
        <begin position="28"/>
        <end position="68"/>
    </location>
</feature>